<feature type="compositionally biased region" description="Polar residues" evidence="1">
    <location>
        <begin position="82"/>
        <end position="91"/>
    </location>
</feature>
<organism evidence="2 3">
    <name type="scientific">Chelydra serpentina</name>
    <name type="common">Snapping turtle</name>
    <name type="synonym">Testudo serpentina</name>
    <dbReference type="NCBI Taxonomy" id="8475"/>
    <lineage>
        <taxon>Eukaryota</taxon>
        <taxon>Metazoa</taxon>
        <taxon>Chordata</taxon>
        <taxon>Craniata</taxon>
        <taxon>Vertebrata</taxon>
        <taxon>Euteleostomi</taxon>
        <taxon>Archelosauria</taxon>
        <taxon>Testudinata</taxon>
        <taxon>Testudines</taxon>
        <taxon>Cryptodira</taxon>
        <taxon>Durocryptodira</taxon>
        <taxon>Americhelydia</taxon>
        <taxon>Chelydroidea</taxon>
        <taxon>Chelydridae</taxon>
        <taxon>Chelydra</taxon>
    </lineage>
</organism>
<feature type="region of interest" description="Disordered" evidence="1">
    <location>
        <begin position="111"/>
        <end position="148"/>
    </location>
</feature>
<accession>A0A8T1TD93</accession>
<keyword evidence="3" id="KW-1185">Reference proteome</keyword>
<protein>
    <submittedName>
        <fullName evidence="2">Multiple EGF like domains 11</fullName>
    </submittedName>
</protein>
<evidence type="ECO:0000256" key="1">
    <source>
        <dbReference type="SAM" id="MobiDB-lite"/>
    </source>
</evidence>
<feature type="region of interest" description="Disordered" evidence="1">
    <location>
        <begin position="1"/>
        <end position="28"/>
    </location>
</feature>
<dbReference type="Proteomes" id="UP000765507">
    <property type="component" value="Unassembled WGS sequence"/>
</dbReference>
<evidence type="ECO:0000313" key="3">
    <source>
        <dbReference type="Proteomes" id="UP000765507"/>
    </source>
</evidence>
<sequence length="148" mass="16540">MPHLSLHRSSSKLMAMPSSRTAHSSNEYMKESVCSSSTCSLNSSENPYATIKDPPILTCKHSESSYVEMKSPIHRDSPYSEMPTSSTTNKNIYEVEPTVSVVQEARGRSANYSQNPYDLPRNSHIPSHYDLLPVRHSPTHGASWDKQS</sequence>
<feature type="compositionally biased region" description="Polar residues" evidence="1">
    <location>
        <begin position="11"/>
        <end position="27"/>
    </location>
</feature>
<feature type="compositionally biased region" description="Basic residues" evidence="1">
    <location>
        <begin position="1"/>
        <end position="10"/>
    </location>
</feature>
<dbReference type="InterPro" id="IPR052485">
    <property type="entry name" value="MEGF_diff_regulators"/>
</dbReference>
<proteinExistence type="predicted"/>
<dbReference type="PANTHER" id="PTHR24052">
    <property type="entry name" value="DELTA-RELATED"/>
    <property type="match status" value="1"/>
</dbReference>
<reference evidence="2 3" key="1">
    <citation type="journal article" date="2020" name="G3 (Bethesda)">
        <title>Draft Genome of the Common Snapping Turtle, Chelydra serpentina, a Model for Phenotypic Plasticity in Reptiles.</title>
        <authorList>
            <person name="Das D."/>
            <person name="Singh S.K."/>
            <person name="Bierstedt J."/>
            <person name="Erickson A."/>
            <person name="Galli G.L.J."/>
            <person name="Crossley D.A. 2nd"/>
            <person name="Rhen T."/>
        </authorList>
    </citation>
    <scope>NUCLEOTIDE SEQUENCE [LARGE SCALE GENOMIC DNA]</scope>
    <source>
        <strain evidence="2">KW</strain>
    </source>
</reference>
<dbReference type="PANTHER" id="PTHR24052:SF13">
    <property type="entry name" value="MULTIPLE EGF LIKE DOMAINS 11"/>
    <property type="match status" value="1"/>
</dbReference>
<dbReference type="AlphaFoldDB" id="A0A8T1TD93"/>
<dbReference type="EMBL" id="JAHGAV010000016">
    <property type="protein sequence ID" value="KAG6938755.1"/>
    <property type="molecule type" value="Genomic_DNA"/>
</dbReference>
<name>A0A8T1TD93_CHESE</name>
<dbReference type="OrthoDB" id="409374at2759"/>
<dbReference type="GO" id="GO:0016020">
    <property type="term" value="C:membrane"/>
    <property type="evidence" value="ECO:0007669"/>
    <property type="project" value="TreeGrafter"/>
</dbReference>
<gene>
    <name evidence="2" type="primary">MEGF11</name>
    <name evidence="2" type="ORF">G0U57_005215</name>
</gene>
<comment type="caution">
    <text evidence="2">The sequence shown here is derived from an EMBL/GenBank/DDBJ whole genome shotgun (WGS) entry which is preliminary data.</text>
</comment>
<feature type="region of interest" description="Disordered" evidence="1">
    <location>
        <begin position="68"/>
        <end position="94"/>
    </location>
</feature>
<evidence type="ECO:0000313" key="2">
    <source>
        <dbReference type="EMBL" id="KAG6938755.1"/>
    </source>
</evidence>